<name>A0AAW1L6T4_POPJA</name>
<protein>
    <recommendedName>
        <fullName evidence="3">C2H2-type domain-containing protein</fullName>
    </recommendedName>
</protein>
<dbReference type="GO" id="GO:0008270">
    <property type="term" value="F:zinc ion binding"/>
    <property type="evidence" value="ECO:0007669"/>
    <property type="project" value="UniProtKB-KW"/>
</dbReference>
<evidence type="ECO:0000313" key="4">
    <source>
        <dbReference type="EMBL" id="KAK9729832.1"/>
    </source>
</evidence>
<feature type="domain" description="C2H2-type" evidence="3">
    <location>
        <begin position="578"/>
        <end position="605"/>
    </location>
</feature>
<reference evidence="4 5" key="1">
    <citation type="journal article" date="2024" name="BMC Genomics">
        <title>De novo assembly and annotation of Popillia japonica's genome with initial clues to its potential as an invasive pest.</title>
        <authorList>
            <person name="Cucini C."/>
            <person name="Boschi S."/>
            <person name="Funari R."/>
            <person name="Cardaioli E."/>
            <person name="Iannotti N."/>
            <person name="Marturano G."/>
            <person name="Paoli F."/>
            <person name="Bruttini M."/>
            <person name="Carapelli A."/>
            <person name="Frati F."/>
            <person name="Nardi F."/>
        </authorList>
    </citation>
    <scope>NUCLEOTIDE SEQUENCE [LARGE SCALE GENOMIC DNA]</scope>
    <source>
        <strain evidence="4">DMR45628</strain>
    </source>
</reference>
<keyword evidence="2" id="KW-0175">Coiled coil</keyword>
<dbReference type="EMBL" id="JASPKY010000157">
    <property type="protein sequence ID" value="KAK9729832.1"/>
    <property type="molecule type" value="Genomic_DNA"/>
</dbReference>
<feature type="coiled-coil region" evidence="2">
    <location>
        <begin position="102"/>
        <end position="175"/>
    </location>
</feature>
<keyword evidence="5" id="KW-1185">Reference proteome</keyword>
<dbReference type="PROSITE" id="PS50157">
    <property type="entry name" value="ZINC_FINGER_C2H2_2"/>
    <property type="match status" value="1"/>
</dbReference>
<dbReference type="Proteomes" id="UP001458880">
    <property type="component" value="Unassembled WGS sequence"/>
</dbReference>
<evidence type="ECO:0000256" key="1">
    <source>
        <dbReference type="PROSITE-ProRule" id="PRU00042"/>
    </source>
</evidence>
<evidence type="ECO:0000313" key="5">
    <source>
        <dbReference type="Proteomes" id="UP001458880"/>
    </source>
</evidence>
<keyword evidence="1" id="KW-0862">Zinc</keyword>
<dbReference type="AlphaFoldDB" id="A0AAW1L6T4"/>
<proteinExistence type="predicted"/>
<evidence type="ECO:0000256" key="2">
    <source>
        <dbReference type="SAM" id="Coils"/>
    </source>
</evidence>
<dbReference type="Gene3D" id="3.30.160.60">
    <property type="entry name" value="Classic Zinc Finger"/>
    <property type="match status" value="1"/>
</dbReference>
<keyword evidence="1" id="KW-0863">Zinc-finger</keyword>
<feature type="coiled-coil region" evidence="2">
    <location>
        <begin position="210"/>
        <end position="238"/>
    </location>
</feature>
<dbReference type="PROSITE" id="PS00028">
    <property type="entry name" value="ZINC_FINGER_C2H2_1"/>
    <property type="match status" value="1"/>
</dbReference>
<organism evidence="4 5">
    <name type="scientific">Popillia japonica</name>
    <name type="common">Japanese beetle</name>
    <dbReference type="NCBI Taxonomy" id="7064"/>
    <lineage>
        <taxon>Eukaryota</taxon>
        <taxon>Metazoa</taxon>
        <taxon>Ecdysozoa</taxon>
        <taxon>Arthropoda</taxon>
        <taxon>Hexapoda</taxon>
        <taxon>Insecta</taxon>
        <taxon>Pterygota</taxon>
        <taxon>Neoptera</taxon>
        <taxon>Endopterygota</taxon>
        <taxon>Coleoptera</taxon>
        <taxon>Polyphaga</taxon>
        <taxon>Scarabaeiformia</taxon>
        <taxon>Scarabaeidae</taxon>
        <taxon>Rutelinae</taxon>
        <taxon>Popillia</taxon>
    </lineage>
</organism>
<dbReference type="Pfam" id="PF03999">
    <property type="entry name" value="MAP65_ASE1"/>
    <property type="match status" value="1"/>
</dbReference>
<evidence type="ECO:0000259" key="3">
    <source>
        <dbReference type="PROSITE" id="PS50157"/>
    </source>
</evidence>
<dbReference type="InterPro" id="IPR013087">
    <property type="entry name" value="Znf_C2H2_type"/>
</dbReference>
<accession>A0AAW1L6T4</accession>
<keyword evidence="1" id="KW-0479">Metal-binding</keyword>
<sequence length="757" mass="86549">MDKYQSKLVRELEIIIGLHVSKLVKVIVELNSADQQKWYDTLKEEINEACSLLVEEASLFVAVYHFRKTCVKVCKILQIPMLPYDCEEITLYEEKKLLESRMKEYEIEIAFRQESLEKMNSRQVELCKLLEKVPMTFIERTIPSESELKNLSNELEKLEEEYEKLAEEFEETRTKVLTALTELNLQMKDEIINIISSTENQSEPLSKERLQILQKYCNELQQLQKQEERKQLDSLKTTIDVLYDACHILESERKFASNIYNYSLDEIQTEINTLSTRLQENGTRLQENGEQFSLLDKYQTNWKKLAKNVEEFHKTSEIDTPVAPISQKQKGVRLINSTIEFEKKKKESFTTFGKTVPEIIAGFHDVYGKYYINDGTANRTLSNIITESKKLMTETVTTDLNSTITAKSECNTRKRNIETVEEANSSKTRINVTEPQDNSPTTSTIFPSIQTISLKNDAINPKVARLNNHYVDIGYLFDAQHSKSASQTKSTGIKILSDINVRDVDKGAVILNALLTKQQYPNEEKKPITSAIPTDPYKGPMNKYPKNIANNICGSCNRKFKKRRYLLAHLKNRDRNKNACKICCKGFRADFELTDHLSSHQNRTATEIVIIDGPEDVTEPVESVTAQNLENLVFSFESPLLTKSNGDISDITGEEIRTSLSICEETTSGNNSHIIHFESVPSSSNSSSESNKTITVNNDGFTEKRCKFNAKCKKKHPFLVKYQNKSKQSAESSLTPNNTKKAKVDVIQNLFKGLDLK</sequence>
<comment type="caution">
    <text evidence="4">The sequence shown here is derived from an EMBL/GenBank/DDBJ whole genome shotgun (WGS) entry which is preliminary data.</text>
</comment>
<gene>
    <name evidence="4" type="ORF">QE152_g15729</name>
</gene>